<evidence type="ECO:0000259" key="1">
    <source>
        <dbReference type="PROSITE" id="PS50164"/>
    </source>
</evidence>
<dbReference type="Proteomes" id="UP001597468">
    <property type="component" value="Unassembled WGS sequence"/>
</dbReference>
<protein>
    <submittedName>
        <fullName evidence="2">GIY-YIG nuclease family protein</fullName>
    </submittedName>
</protein>
<reference evidence="3" key="1">
    <citation type="journal article" date="2019" name="Int. J. Syst. Evol. Microbiol.">
        <title>The Global Catalogue of Microorganisms (GCM) 10K type strain sequencing project: providing services to taxonomists for standard genome sequencing and annotation.</title>
        <authorList>
            <consortium name="The Broad Institute Genomics Platform"/>
            <consortium name="The Broad Institute Genome Sequencing Center for Infectious Disease"/>
            <person name="Wu L."/>
            <person name="Ma J."/>
        </authorList>
    </citation>
    <scope>NUCLEOTIDE SEQUENCE [LARGE SCALE GENOMIC DNA]</scope>
    <source>
        <strain evidence="3">KCTC 42585</strain>
    </source>
</reference>
<sequence>MHFLYIMYSPTADKYFAGETNNVPERIESHNSNKNLKAFTGAASDWELKLIFNCNSREEAVYLQKSINTKKSRKFVEKVIDHPELLKDLLRGFK</sequence>
<gene>
    <name evidence="2" type="ORF">ACFSTG_03570</name>
</gene>
<comment type="caution">
    <text evidence="2">The sequence shown here is derived from an EMBL/GenBank/DDBJ whole genome shotgun (WGS) entry which is preliminary data.</text>
</comment>
<dbReference type="Pfam" id="PF01541">
    <property type="entry name" value="GIY-YIG"/>
    <property type="match status" value="1"/>
</dbReference>
<feature type="domain" description="GIY-YIG" evidence="1">
    <location>
        <begin position="1"/>
        <end position="78"/>
    </location>
</feature>
<dbReference type="PROSITE" id="PS50164">
    <property type="entry name" value="GIY_YIG"/>
    <property type="match status" value="1"/>
</dbReference>
<dbReference type="RefSeq" id="WP_380748548.1">
    <property type="nucleotide sequence ID" value="NZ_JBHULT010000006.1"/>
</dbReference>
<keyword evidence="3" id="KW-1185">Reference proteome</keyword>
<dbReference type="InterPro" id="IPR035901">
    <property type="entry name" value="GIY-YIG_endonuc_sf"/>
</dbReference>
<evidence type="ECO:0000313" key="3">
    <source>
        <dbReference type="Proteomes" id="UP001597468"/>
    </source>
</evidence>
<dbReference type="InterPro" id="IPR000305">
    <property type="entry name" value="GIY-YIG_endonuc"/>
</dbReference>
<dbReference type="EMBL" id="JBHULT010000006">
    <property type="protein sequence ID" value="MFD2516960.1"/>
    <property type="molecule type" value="Genomic_DNA"/>
</dbReference>
<dbReference type="SUPFAM" id="SSF82771">
    <property type="entry name" value="GIY-YIG endonuclease"/>
    <property type="match status" value="1"/>
</dbReference>
<name>A0ABW5IU76_9FLAO</name>
<evidence type="ECO:0000313" key="2">
    <source>
        <dbReference type="EMBL" id="MFD2516960.1"/>
    </source>
</evidence>
<accession>A0ABW5IU76</accession>
<dbReference type="Gene3D" id="3.40.1440.10">
    <property type="entry name" value="GIY-YIG endonuclease"/>
    <property type="match status" value="1"/>
</dbReference>
<organism evidence="2 3">
    <name type="scientific">Salinimicrobium flavum</name>
    <dbReference type="NCBI Taxonomy" id="1737065"/>
    <lineage>
        <taxon>Bacteria</taxon>
        <taxon>Pseudomonadati</taxon>
        <taxon>Bacteroidota</taxon>
        <taxon>Flavobacteriia</taxon>
        <taxon>Flavobacteriales</taxon>
        <taxon>Flavobacteriaceae</taxon>
        <taxon>Salinimicrobium</taxon>
    </lineage>
</organism>
<proteinExistence type="predicted"/>